<organism evidence="2 3">
    <name type="scientific">Ureibacillus acetophenoni</name>
    <dbReference type="NCBI Taxonomy" id="614649"/>
    <lineage>
        <taxon>Bacteria</taxon>
        <taxon>Bacillati</taxon>
        <taxon>Bacillota</taxon>
        <taxon>Bacilli</taxon>
        <taxon>Bacillales</taxon>
        <taxon>Caryophanaceae</taxon>
        <taxon>Ureibacillus</taxon>
    </lineage>
</organism>
<evidence type="ECO:0000313" key="3">
    <source>
        <dbReference type="Proteomes" id="UP000219252"/>
    </source>
</evidence>
<proteinExistence type="predicted"/>
<evidence type="ECO:0000313" key="2">
    <source>
        <dbReference type="EMBL" id="SOC34678.1"/>
    </source>
</evidence>
<dbReference type="InterPro" id="IPR014243">
    <property type="entry name" value="RsfA-like"/>
</dbReference>
<name>A0A285TZU8_9BACL</name>
<evidence type="ECO:0000256" key="1">
    <source>
        <dbReference type="SAM" id="Coils"/>
    </source>
</evidence>
<sequence length="223" mass="25496">MVKIRQDAWLKENDELLAEAVLRHVKEGSTQLNAFEEAGDALNRTAAACGFRWNAVVRRLYEKELAEAKKERKERMRVLGMNGRRRNQGVYLLPSSTQTSEDVKSIPLSALNLDIVIAYLLRLQHNGGSDNEATKWRQVANAATEKIKELEKKISSLESENRAIREDYEQFVQIMNRARRLVTLEEDEQRIAPVFKMEKNGNLVANYSTNVSDQGKENVDVPH</sequence>
<dbReference type="Proteomes" id="UP000219252">
    <property type="component" value="Unassembled WGS sequence"/>
</dbReference>
<dbReference type="AlphaFoldDB" id="A0A285TZU8"/>
<dbReference type="NCBIfam" id="TIGR02894">
    <property type="entry name" value="DNA_bind_RsfA"/>
    <property type="match status" value="1"/>
</dbReference>
<keyword evidence="3" id="KW-1185">Reference proteome</keyword>
<accession>A0A285TZU8</accession>
<dbReference type="PANTHER" id="PTHR41302">
    <property type="entry name" value="PRESPORE-SPECIFIC TRANSCRIPTIONAL REGULATOR RSFA-RELATED"/>
    <property type="match status" value="1"/>
</dbReference>
<dbReference type="EMBL" id="OBQC01000001">
    <property type="protein sequence ID" value="SOC34678.1"/>
    <property type="molecule type" value="Genomic_DNA"/>
</dbReference>
<gene>
    <name evidence="2" type="ORF">SAMN05877842_10114</name>
</gene>
<keyword evidence="1" id="KW-0175">Coiled coil</keyword>
<dbReference type="OrthoDB" id="2845592at2"/>
<dbReference type="RefSeq" id="WP_097147588.1">
    <property type="nucleotide sequence ID" value="NZ_OBQC01000001.1"/>
</dbReference>
<feature type="coiled-coil region" evidence="1">
    <location>
        <begin position="133"/>
        <end position="167"/>
    </location>
</feature>
<protein>
    <submittedName>
        <fullName evidence="2">Prespore-specific regulator</fullName>
    </submittedName>
</protein>
<dbReference type="PANTHER" id="PTHR41302:SF1">
    <property type="entry name" value="PRESPORE-SPECIFIC TRANSCRIPTIONAL REGULATOR RSFA"/>
    <property type="match status" value="1"/>
</dbReference>
<reference evidence="3" key="1">
    <citation type="submission" date="2017-08" db="EMBL/GenBank/DDBJ databases">
        <authorList>
            <person name="Varghese N."/>
            <person name="Submissions S."/>
        </authorList>
    </citation>
    <scope>NUCLEOTIDE SEQUENCE [LARGE SCALE GENOMIC DNA]</scope>
    <source>
        <strain evidence="3">JC23</strain>
    </source>
</reference>